<reference evidence="6 7" key="1">
    <citation type="submission" date="2018-01" db="EMBL/GenBank/DDBJ databases">
        <authorList>
            <person name="Gaut B.S."/>
            <person name="Morton B.R."/>
            <person name="Clegg M.T."/>
            <person name="Duvall M.R."/>
        </authorList>
    </citation>
    <scope>NUCLEOTIDE SEQUENCE [LARGE SCALE GENOMIC DNA]</scope>
    <source>
        <strain evidence="6">GP69</strain>
    </source>
</reference>
<evidence type="ECO:0000256" key="1">
    <source>
        <dbReference type="ARBA" id="ARBA00022475"/>
    </source>
</evidence>
<keyword evidence="3" id="KW-0472">Membrane</keyword>
<keyword evidence="1" id="KW-1003">Cell membrane</keyword>
<keyword evidence="5 6" id="KW-0449">Lipoprotein</keyword>
<protein>
    <submittedName>
        <fullName evidence="6">Lipoprotein LipO</fullName>
    </submittedName>
</protein>
<accession>A0A2K4ZE74</accession>
<keyword evidence="4" id="KW-0564">Palmitate</keyword>
<keyword evidence="2" id="KW-0732">Signal</keyword>
<keyword evidence="7" id="KW-1185">Reference proteome</keyword>
<gene>
    <name evidence="6" type="primary">lipO_14</name>
    <name evidence="6" type="ORF">AMURIS_01461</name>
</gene>
<dbReference type="PANTHER" id="PTHR43649:SF33">
    <property type="entry name" value="POLYGALACTURONAN_RHAMNOGALACTURONAN-BINDING PROTEIN YTCQ"/>
    <property type="match status" value="1"/>
</dbReference>
<dbReference type="InterPro" id="IPR050490">
    <property type="entry name" value="Bact_solute-bd_prot1"/>
</dbReference>
<evidence type="ECO:0000313" key="6">
    <source>
        <dbReference type="EMBL" id="SOY28750.1"/>
    </source>
</evidence>
<dbReference type="Gene3D" id="3.40.190.10">
    <property type="entry name" value="Periplasmic binding protein-like II"/>
    <property type="match status" value="2"/>
</dbReference>
<sequence>MKILSGEKMRKMTEKLRKSIGIGLAGTFLAILSGCGEKEEPLTITVMTEQFPVYAPGNWEAWLDAIEQETGVNLQITMTPTLEYAATVESAIRGSKLPMVFTANESILSKESFFAYLNAGGFWELEEYLDDYPNLKEFTGEEIWENSEIQGHIYGIPRLRIRPRYAAYYRKDWAEALGIAPPQNLEELYDMLKAFTLEDPDGNGVNDTVGLVNSWQSHGARQWNGVQMLTTVLGGPDSWRYETTEGKMVPDFSTDSYLEMLRWFRTLYQEGILDHSFAFLTSVQRQELFIQGYAGMIFSVIDDGPELEAQMRQMNPQAEIAVLPLLEGPDGEYRLNGNAGYNGLIVFNRLGEGAVRDEEQLREILDFYNTMCGEQGQEILNSEKEEGNSYVQFMPMPAYVRREDDSELQSTVYDCVEEREQYVVTDDSTGLYSETYVRLRNVLNEKIQKASIRFIMGEIQEKDYWEEYRMWYESGGKNVIEEYTKAYEQKLRSTHLE</sequence>
<dbReference type="AlphaFoldDB" id="A0A2K4ZE74"/>
<evidence type="ECO:0000256" key="3">
    <source>
        <dbReference type="ARBA" id="ARBA00023136"/>
    </source>
</evidence>
<evidence type="ECO:0000313" key="7">
    <source>
        <dbReference type="Proteomes" id="UP000236311"/>
    </source>
</evidence>
<dbReference type="Proteomes" id="UP000236311">
    <property type="component" value="Unassembled WGS sequence"/>
</dbReference>
<dbReference type="PROSITE" id="PS51257">
    <property type="entry name" value="PROKAR_LIPOPROTEIN"/>
    <property type="match status" value="1"/>
</dbReference>
<evidence type="ECO:0000256" key="2">
    <source>
        <dbReference type="ARBA" id="ARBA00022729"/>
    </source>
</evidence>
<dbReference type="SUPFAM" id="SSF53850">
    <property type="entry name" value="Periplasmic binding protein-like II"/>
    <property type="match status" value="1"/>
</dbReference>
<dbReference type="Pfam" id="PF01547">
    <property type="entry name" value="SBP_bac_1"/>
    <property type="match status" value="1"/>
</dbReference>
<dbReference type="PANTHER" id="PTHR43649">
    <property type="entry name" value="ARABINOSE-BINDING PROTEIN-RELATED"/>
    <property type="match status" value="1"/>
</dbReference>
<name>A0A2K4ZE74_9FIRM</name>
<proteinExistence type="predicted"/>
<dbReference type="EMBL" id="OFSM01000006">
    <property type="protein sequence ID" value="SOY28750.1"/>
    <property type="molecule type" value="Genomic_DNA"/>
</dbReference>
<organism evidence="6 7">
    <name type="scientific">Acetatifactor muris</name>
    <dbReference type="NCBI Taxonomy" id="879566"/>
    <lineage>
        <taxon>Bacteria</taxon>
        <taxon>Bacillati</taxon>
        <taxon>Bacillota</taxon>
        <taxon>Clostridia</taxon>
        <taxon>Lachnospirales</taxon>
        <taxon>Lachnospiraceae</taxon>
        <taxon>Acetatifactor</taxon>
    </lineage>
</organism>
<dbReference type="InterPro" id="IPR006059">
    <property type="entry name" value="SBP"/>
</dbReference>
<dbReference type="OrthoDB" id="2644263at2"/>
<evidence type="ECO:0000256" key="4">
    <source>
        <dbReference type="ARBA" id="ARBA00023139"/>
    </source>
</evidence>
<evidence type="ECO:0000256" key="5">
    <source>
        <dbReference type="ARBA" id="ARBA00023288"/>
    </source>
</evidence>